<proteinExistence type="predicted"/>
<accession>A0A0B7INB8</accession>
<reference evidence="1 2" key="1">
    <citation type="submission" date="2015-01" db="EMBL/GenBank/DDBJ databases">
        <authorList>
            <person name="Xiang T."/>
            <person name="Song Y."/>
            <person name="Huang L."/>
            <person name="Wang B."/>
            <person name="Wu P."/>
        </authorList>
    </citation>
    <scope>NUCLEOTIDE SEQUENCE [LARGE SCALE GENOMIC DNA]</scope>
    <source>
        <strain evidence="1 2">CcD93</strain>
    </source>
</reference>
<organism evidence="1 2">
    <name type="scientific">Capnocytophaga canis</name>
    <dbReference type="NCBI Taxonomy" id="1848903"/>
    <lineage>
        <taxon>Bacteria</taxon>
        <taxon>Pseudomonadati</taxon>
        <taxon>Bacteroidota</taxon>
        <taxon>Flavobacteriia</taxon>
        <taxon>Flavobacteriales</taxon>
        <taxon>Flavobacteriaceae</taxon>
        <taxon>Capnocytophaga</taxon>
    </lineage>
</organism>
<dbReference type="Proteomes" id="UP000038200">
    <property type="component" value="Unassembled WGS sequence"/>
</dbReference>
<dbReference type="EMBL" id="CDOL01000230">
    <property type="protein sequence ID" value="CEN53381.1"/>
    <property type="molecule type" value="Genomic_DNA"/>
</dbReference>
<evidence type="ECO:0000313" key="1">
    <source>
        <dbReference type="EMBL" id="CEN53381.1"/>
    </source>
</evidence>
<dbReference type="AlphaFoldDB" id="A0A0B7INB8"/>
<protein>
    <submittedName>
        <fullName evidence="1">Uncharacterized protein</fullName>
    </submittedName>
</protein>
<sequence length="149" mass="17509">MEKNERQVAQKAKQMLENSLRGNMSQFSEHMQGSKTKSIREAKASYSGKSYGEKGMPKAYYLRKVSIRMARHGFVQHYGVDTLRAGGERTRNKPRTFTYRYEVHKMRMQDKPFIDKAIEQSSVIDYVLDSVIKIRNEQVFVHVKNWLEK</sequence>
<dbReference type="OrthoDB" id="1272291at2"/>
<evidence type="ECO:0000313" key="2">
    <source>
        <dbReference type="Proteomes" id="UP000038200"/>
    </source>
</evidence>
<gene>
    <name evidence="1" type="ORF">CCAND93_410009</name>
</gene>
<dbReference type="RefSeq" id="WP_042008203.1">
    <property type="nucleotide sequence ID" value="NZ_CDOL01000230.1"/>
</dbReference>
<name>A0A0B7INB8_9FLAO</name>